<dbReference type="GeneID" id="39591722"/>
<dbReference type="EMBL" id="RSCE01000004">
    <property type="protein sequence ID" value="RSH83493.1"/>
    <property type="molecule type" value="Genomic_DNA"/>
</dbReference>
<dbReference type="Proteomes" id="UP000279236">
    <property type="component" value="Unassembled WGS sequence"/>
</dbReference>
<feature type="region of interest" description="Disordered" evidence="1">
    <location>
        <begin position="449"/>
        <end position="470"/>
    </location>
</feature>
<evidence type="ECO:0000313" key="3">
    <source>
        <dbReference type="Proteomes" id="UP000279236"/>
    </source>
</evidence>
<feature type="region of interest" description="Disordered" evidence="1">
    <location>
        <begin position="1"/>
        <end position="24"/>
    </location>
</feature>
<reference evidence="2 3" key="1">
    <citation type="submission" date="2018-11" db="EMBL/GenBank/DDBJ databases">
        <title>Genome sequence of Apiotrichum porosum DSM 27194.</title>
        <authorList>
            <person name="Aliyu H."/>
            <person name="Gorte O."/>
            <person name="Ochsenreither K."/>
        </authorList>
    </citation>
    <scope>NUCLEOTIDE SEQUENCE [LARGE SCALE GENOMIC DNA]</scope>
    <source>
        <strain evidence="2 3">DSM 27194</strain>
    </source>
</reference>
<name>A0A427XXD0_9TREE</name>
<feature type="region of interest" description="Disordered" evidence="1">
    <location>
        <begin position="83"/>
        <end position="103"/>
    </location>
</feature>
<accession>A0A427XXD0</accession>
<dbReference type="RefSeq" id="XP_028477445.1">
    <property type="nucleotide sequence ID" value="XM_028622553.1"/>
</dbReference>
<sequence>MTTAWDAWPSTPPSMSPLSRSPRSPAVVAFSPGGMMSFSPRASFDRSWALTARLSPPSVNVPTLPPEIIRRIIRHALALPPTAPPRIRRDAKTGAPVNAPTPDWDMYAGKARARARHGEAAARESVMRTARTLLHVCRAWKLLVTKYLYAEPHITPDNVVALAHAVEAGDRKWSDLCLHPHSYPGRWLTVLDLSHIGPGGYYGADAISMSRALSALLELSPSVTHLRLPPHGVRLDDLRVAPCMRRLKALEGVHLGPGAGSEEDAIKVLRAAKALEILGLVWVGSVPTTPPNELDLDALSLDNPPPPRRDLELPRLHTLYLVGGRAGPLLAALTRADLPSLVRLVTSPYETSLSAFDDDPERGGPRALQVAHGPKILSLTYVSANDWPRSDLLPPPDTLALHPALVHLHLSLPHSLLNDSPHLATALANPHHPLEAITVPRWPRVVAGAEMSPHPATPSPTESGGPPAPNGNHFLAALCARKSRIKTVSVEGFTWVAPALGRFAAESGDSGMMRQWATWLGRAGVELRDSEGNTAPVIERGREQRGGPWGGRRSVDGGRRPSFGW</sequence>
<gene>
    <name evidence="2" type="ORF">EHS24_007179</name>
</gene>
<dbReference type="STRING" id="105984.A0A427XXD0"/>
<dbReference type="AlphaFoldDB" id="A0A427XXD0"/>
<comment type="caution">
    <text evidence="2">The sequence shown here is derived from an EMBL/GenBank/DDBJ whole genome shotgun (WGS) entry which is preliminary data.</text>
</comment>
<keyword evidence="3" id="KW-1185">Reference proteome</keyword>
<feature type="region of interest" description="Disordered" evidence="1">
    <location>
        <begin position="532"/>
        <end position="565"/>
    </location>
</feature>
<dbReference type="OrthoDB" id="2595178at2759"/>
<protein>
    <submittedName>
        <fullName evidence="2">Uncharacterized protein</fullName>
    </submittedName>
</protein>
<evidence type="ECO:0000256" key="1">
    <source>
        <dbReference type="SAM" id="MobiDB-lite"/>
    </source>
</evidence>
<organism evidence="2 3">
    <name type="scientific">Apiotrichum porosum</name>
    <dbReference type="NCBI Taxonomy" id="105984"/>
    <lineage>
        <taxon>Eukaryota</taxon>
        <taxon>Fungi</taxon>
        <taxon>Dikarya</taxon>
        <taxon>Basidiomycota</taxon>
        <taxon>Agaricomycotina</taxon>
        <taxon>Tremellomycetes</taxon>
        <taxon>Trichosporonales</taxon>
        <taxon>Trichosporonaceae</taxon>
        <taxon>Apiotrichum</taxon>
    </lineage>
</organism>
<evidence type="ECO:0000313" key="2">
    <source>
        <dbReference type="EMBL" id="RSH83493.1"/>
    </source>
</evidence>
<proteinExistence type="predicted"/>